<comment type="caution">
    <text evidence="1">The sequence shown here is derived from an EMBL/GenBank/DDBJ whole genome shotgun (WGS) entry which is preliminary data.</text>
</comment>
<dbReference type="GO" id="GO:0005847">
    <property type="term" value="C:mRNA cleavage and polyadenylation specificity factor complex"/>
    <property type="evidence" value="ECO:0007669"/>
    <property type="project" value="TreeGrafter"/>
</dbReference>
<dbReference type="PANTHER" id="PTHR15245">
    <property type="entry name" value="SYMPLEKIN-RELATED"/>
    <property type="match status" value="1"/>
</dbReference>
<reference evidence="1 2" key="1">
    <citation type="submission" date="2021-04" db="EMBL/GenBank/DDBJ databases">
        <authorList>
            <person name="De Guttry C."/>
            <person name="Zahm M."/>
            <person name="Klopp C."/>
            <person name="Cabau C."/>
            <person name="Louis A."/>
            <person name="Berthelot C."/>
            <person name="Parey E."/>
            <person name="Roest Crollius H."/>
            <person name="Montfort J."/>
            <person name="Robinson-Rechavi M."/>
            <person name="Bucao C."/>
            <person name="Bouchez O."/>
            <person name="Gislard M."/>
            <person name="Lluch J."/>
            <person name="Milhes M."/>
            <person name="Lampietro C."/>
            <person name="Lopez Roques C."/>
            <person name="Donnadieu C."/>
            <person name="Braasch I."/>
            <person name="Desvignes T."/>
            <person name="Postlethwait J."/>
            <person name="Bobe J."/>
            <person name="Wedekind C."/>
            <person name="Guiguen Y."/>
        </authorList>
    </citation>
    <scope>NUCLEOTIDE SEQUENCE [LARGE SCALE GENOMIC DNA]</scope>
    <source>
        <strain evidence="1">Cs_M1</strain>
        <tissue evidence="1">Blood</tissue>
    </source>
</reference>
<dbReference type="Proteomes" id="UP001356427">
    <property type="component" value="Unassembled WGS sequence"/>
</dbReference>
<sequence>MMKIKKSQPPSVPKPSSVPVAQSAIDLTAEFLHPLLSPEKVANLVLISMVYLPDVMPASIQATYTPVESAGTYAQIKHLARLMANRMTAAGIGPDIQLEKLTNIDVKHILLSEKATAQNGMAHAAPARRKETADKILQVDLPVVEENPTPDPVETVGANGGGTYRTFRCH</sequence>
<keyword evidence="2" id="KW-1185">Reference proteome</keyword>
<dbReference type="PANTHER" id="PTHR15245:SF20">
    <property type="entry name" value="SYMPLEKIN"/>
    <property type="match status" value="1"/>
</dbReference>
<accession>A0AAN8QUX7</accession>
<gene>
    <name evidence="1" type="ORF">J4Q44_G00122040</name>
</gene>
<dbReference type="EMBL" id="JAGTTL010000010">
    <property type="protein sequence ID" value="KAK6316804.1"/>
    <property type="molecule type" value="Genomic_DNA"/>
</dbReference>
<organism evidence="1 2">
    <name type="scientific">Coregonus suidteri</name>
    <dbReference type="NCBI Taxonomy" id="861788"/>
    <lineage>
        <taxon>Eukaryota</taxon>
        <taxon>Metazoa</taxon>
        <taxon>Chordata</taxon>
        <taxon>Craniata</taxon>
        <taxon>Vertebrata</taxon>
        <taxon>Euteleostomi</taxon>
        <taxon>Actinopterygii</taxon>
        <taxon>Neopterygii</taxon>
        <taxon>Teleostei</taxon>
        <taxon>Protacanthopterygii</taxon>
        <taxon>Salmoniformes</taxon>
        <taxon>Salmonidae</taxon>
        <taxon>Coregoninae</taxon>
        <taxon>Coregonus</taxon>
    </lineage>
</organism>
<dbReference type="InterPro" id="IPR021850">
    <property type="entry name" value="Symplekin/Pta1"/>
</dbReference>
<proteinExistence type="predicted"/>
<evidence type="ECO:0000313" key="2">
    <source>
        <dbReference type="Proteomes" id="UP001356427"/>
    </source>
</evidence>
<name>A0AAN8QUX7_9TELE</name>
<evidence type="ECO:0000313" key="1">
    <source>
        <dbReference type="EMBL" id="KAK6316804.1"/>
    </source>
</evidence>
<protein>
    <submittedName>
        <fullName evidence="1">Uncharacterized protein</fullName>
    </submittedName>
</protein>
<dbReference type="AlphaFoldDB" id="A0AAN8QUX7"/>